<keyword evidence="4" id="KW-1185">Reference proteome</keyword>
<dbReference type="CDD" id="cd03786">
    <property type="entry name" value="GTB_UDP-GlcNAc_2-Epimerase"/>
    <property type="match status" value="1"/>
</dbReference>
<dbReference type="RefSeq" id="WP_232592580.1">
    <property type="nucleotide sequence ID" value="NZ_BSPD01000085.1"/>
</dbReference>
<evidence type="ECO:0000259" key="2">
    <source>
        <dbReference type="Pfam" id="PF02350"/>
    </source>
</evidence>
<dbReference type="Pfam" id="PF02350">
    <property type="entry name" value="Epimerase_2"/>
    <property type="match status" value="1"/>
</dbReference>
<dbReference type="NCBIfam" id="TIGR00236">
    <property type="entry name" value="wecB"/>
    <property type="match status" value="1"/>
</dbReference>
<dbReference type="Proteomes" id="UP001156870">
    <property type="component" value="Unassembled WGS sequence"/>
</dbReference>
<dbReference type="InterPro" id="IPR003331">
    <property type="entry name" value="UDP_GlcNAc_Epimerase_2_dom"/>
</dbReference>
<dbReference type="Gene3D" id="3.40.50.2000">
    <property type="entry name" value="Glycogen Phosphorylase B"/>
    <property type="match status" value="2"/>
</dbReference>
<comment type="caution">
    <text evidence="3">The sequence shown here is derived from an EMBL/GenBank/DDBJ whole genome shotgun (WGS) entry which is preliminary data.</text>
</comment>
<proteinExistence type="inferred from homology"/>
<dbReference type="GO" id="GO:0016853">
    <property type="term" value="F:isomerase activity"/>
    <property type="evidence" value="ECO:0007669"/>
    <property type="project" value="UniProtKB-KW"/>
</dbReference>
<evidence type="ECO:0000313" key="3">
    <source>
        <dbReference type="EMBL" id="GLS27659.1"/>
    </source>
</evidence>
<feature type="domain" description="UDP-N-acetylglucosamine 2-epimerase" evidence="2">
    <location>
        <begin position="23"/>
        <end position="361"/>
    </location>
</feature>
<protein>
    <submittedName>
        <fullName evidence="3">UDP-N-acetyl glucosamine 2-epimerase</fullName>
    </submittedName>
</protein>
<name>A0AA37T6D8_9GAMM</name>
<keyword evidence="1" id="KW-0413">Isomerase</keyword>
<dbReference type="SUPFAM" id="SSF53756">
    <property type="entry name" value="UDP-Glycosyltransferase/glycogen phosphorylase"/>
    <property type="match status" value="1"/>
</dbReference>
<dbReference type="InterPro" id="IPR029767">
    <property type="entry name" value="WecB-like"/>
</dbReference>
<dbReference type="EMBL" id="BSPD01000085">
    <property type="protein sequence ID" value="GLS27659.1"/>
    <property type="molecule type" value="Genomic_DNA"/>
</dbReference>
<comment type="similarity">
    <text evidence="1">Belongs to the UDP-N-acetylglucosamine 2-epimerase family.</text>
</comment>
<organism evidence="3 4">
    <name type="scientific">Marinibactrum halimedae</name>
    <dbReference type="NCBI Taxonomy" id="1444977"/>
    <lineage>
        <taxon>Bacteria</taxon>
        <taxon>Pseudomonadati</taxon>
        <taxon>Pseudomonadota</taxon>
        <taxon>Gammaproteobacteria</taxon>
        <taxon>Cellvibrionales</taxon>
        <taxon>Cellvibrionaceae</taxon>
        <taxon>Marinibactrum</taxon>
    </lineage>
</organism>
<evidence type="ECO:0000256" key="1">
    <source>
        <dbReference type="RuleBase" id="RU003513"/>
    </source>
</evidence>
<evidence type="ECO:0000313" key="4">
    <source>
        <dbReference type="Proteomes" id="UP001156870"/>
    </source>
</evidence>
<sequence length="367" mass="41232">MKIVTIVGARPQFIKAAALSREIALHDGIDEVIIHTGQHFDDNMSHVFFKELHIPPPTHTLKKMGDSHGEMTGNMLIEIENLLKQDTPDVVLVYGDTNSTLAGALAASKLHIPIAHVEAGLRSYNKKMPEEQNRILTDHLSTWLFAPTEQAVKNATKENIAPHSIHNVGDIMQDVAHFYGNREKITNNPLLKKIELKNRDYILATFHRAENTDSPTRMTTIVNALCELGKAFSIILPLHPRTKKVLNHLNLLKELEKHTTVINPVGYLDMVTLEKKASVIVTDSGGIQKESYFYHTPCVTLRDETEWVELLAEGHNLLCPPLSESNIIDAVHQQWHRTLDYDKNPLYGTGNTAQNIINILKNTQIKA</sequence>
<dbReference type="PANTHER" id="PTHR43174">
    <property type="entry name" value="UDP-N-ACETYLGLUCOSAMINE 2-EPIMERASE"/>
    <property type="match status" value="1"/>
</dbReference>
<gene>
    <name evidence="3" type="primary">bplD</name>
    <name evidence="3" type="ORF">GCM10007877_33780</name>
</gene>
<reference evidence="3 4" key="1">
    <citation type="journal article" date="2014" name="Int. J. Syst. Evol. Microbiol.">
        <title>Complete genome sequence of Corynebacterium casei LMG S-19264T (=DSM 44701T), isolated from a smear-ripened cheese.</title>
        <authorList>
            <consortium name="US DOE Joint Genome Institute (JGI-PGF)"/>
            <person name="Walter F."/>
            <person name="Albersmeier A."/>
            <person name="Kalinowski J."/>
            <person name="Ruckert C."/>
        </authorList>
    </citation>
    <scope>NUCLEOTIDE SEQUENCE [LARGE SCALE GENOMIC DNA]</scope>
    <source>
        <strain evidence="3 4">NBRC 110095</strain>
    </source>
</reference>
<accession>A0AA37T6D8</accession>
<dbReference type="PANTHER" id="PTHR43174:SF1">
    <property type="entry name" value="UDP-N-ACETYLGLUCOSAMINE 2-EPIMERASE"/>
    <property type="match status" value="1"/>
</dbReference>
<dbReference type="AlphaFoldDB" id="A0AA37T6D8"/>